<sequence>MLALTLFVSPSLDSLPLDRLLVCSEFNLSEAALVVAPKTAPLNNSGTRTFVATFAAHSSAGETDHVAVGQLLFEGRSWHEIEHQIVLLGHFFVLRLLLLLELLDAVVAAWQHHWSHSVRQVVESWILKQRLNHFCVNGLAFSEIWVLYPDLAGWLHEPEGYVHAAN</sequence>
<name>A0A7S3MPS7_9SPIT</name>
<protein>
    <submittedName>
        <fullName evidence="1">Uncharacterized protein</fullName>
    </submittedName>
</protein>
<evidence type="ECO:0000313" key="1">
    <source>
        <dbReference type="EMBL" id="CAE0313839.1"/>
    </source>
</evidence>
<accession>A0A7S3MPS7</accession>
<gene>
    <name evidence="1" type="ORF">FEHR0123_LOCUS8763</name>
</gene>
<reference evidence="1" key="1">
    <citation type="submission" date="2021-01" db="EMBL/GenBank/DDBJ databases">
        <authorList>
            <person name="Corre E."/>
            <person name="Pelletier E."/>
            <person name="Niang G."/>
            <person name="Scheremetjew M."/>
            <person name="Finn R."/>
            <person name="Kale V."/>
            <person name="Holt S."/>
            <person name="Cochrane G."/>
            <person name="Meng A."/>
            <person name="Brown T."/>
            <person name="Cohen L."/>
        </authorList>
    </citation>
    <scope>NUCLEOTIDE SEQUENCE</scope>
    <source>
        <strain evidence="1">Fehren 1</strain>
    </source>
</reference>
<dbReference type="AlphaFoldDB" id="A0A7S3MPS7"/>
<dbReference type="EMBL" id="HBIE01029271">
    <property type="protein sequence ID" value="CAE0313839.1"/>
    <property type="molecule type" value="Transcribed_RNA"/>
</dbReference>
<organism evidence="1">
    <name type="scientific">Favella ehrenbergii</name>
    <dbReference type="NCBI Taxonomy" id="182087"/>
    <lineage>
        <taxon>Eukaryota</taxon>
        <taxon>Sar</taxon>
        <taxon>Alveolata</taxon>
        <taxon>Ciliophora</taxon>
        <taxon>Intramacronucleata</taxon>
        <taxon>Spirotrichea</taxon>
        <taxon>Choreotrichia</taxon>
        <taxon>Tintinnida</taxon>
        <taxon>Xystonellidae</taxon>
        <taxon>Favella</taxon>
    </lineage>
</organism>
<proteinExistence type="predicted"/>